<keyword evidence="1" id="KW-0472">Membrane</keyword>
<keyword evidence="1" id="KW-1133">Transmembrane helix</keyword>
<dbReference type="GO" id="GO:0005886">
    <property type="term" value="C:plasma membrane"/>
    <property type="evidence" value="ECO:0007669"/>
    <property type="project" value="TreeGrafter"/>
</dbReference>
<dbReference type="AlphaFoldDB" id="A0A1I5LD44"/>
<sequence length="141" mass="15308">MNGNWYLRRGRIGRGTYWLQYVLPMALAGLAAAVADLSLGLAWSSTSSVADGSSFEYSATYSGGPISLLVSLVLLVPSVSAAVTRLHDRGHSAWWLLWAFVPLVGGIVLLVTLCFLPGTPGRNEYDLDGHPARWEPQLVHR</sequence>
<dbReference type="InterPro" id="IPR008523">
    <property type="entry name" value="DUF805"/>
</dbReference>
<dbReference type="Proteomes" id="UP000198857">
    <property type="component" value="Unassembled WGS sequence"/>
</dbReference>
<dbReference type="EMBL" id="FOWQ01000002">
    <property type="protein sequence ID" value="SFO95105.1"/>
    <property type="molecule type" value="Genomic_DNA"/>
</dbReference>
<dbReference type="OrthoDB" id="9812349at2"/>
<evidence type="ECO:0000313" key="3">
    <source>
        <dbReference type="Proteomes" id="UP000198857"/>
    </source>
</evidence>
<proteinExistence type="predicted"/>
<dbReference type="STRING" id="1523247.SAMN05660464_1683"/>
<dbReference type="PANTHER" id="PTHR34980">
    <property type="entry name" value="INNER MEMBRANE PROTEIN-RELATED-RELATED"/>
    <property type="match status" value="1"/>
</dbReference>
<keyword evidence="3" id="KW-1185">Reference proteome</keyword>
<keyword evidence="1" id="KW-0812">Transmembrane</keyword>
<evidence type="ECO:0000313" key="2">
    <source>
        <dbReference type="EMBL" id="SFO95105.1"/>
    </source>
</evidence>
<feature type="transmembrane region" description="Helical" evidence="1">
    <location>
        <begin position="63"/>
        <end position="83"/>
    </location>
</feature>
<accession>A0A1I5LD44</accession>
<feature type="transmembrane region" description="Helical" evidence="1">
    <location>
        <begin position="95"/>
        <end position="118"/>
    </location>
</feature>
<name>A0A1I5LD44_9ACTN</name>
<gene>
    <name evidence="2" type="ORF">SAMN05660464_1683</name>
</gene>
<feature type="transmembrane region" description="Helical" evidence="1">
    <location>
        <begin position="21"/>
        <end position="43"/>
    </location>
</feature>
<protein>
    <submittedName>
        <fullName evidence="2">Uncharacterized membrane protein YhaH, DUF805 family</fullName>
    </submittedName>
</protein>
<organism evidence="2 3">
    <name type="scientific">Geodermatophilus dictyosporus</name>
    <dbReference type="NCBI Taxonomy" id="1523247"/>
    <lineage>
        <taxon>Bacteria</taxon>
        <taxon>Bacillati</taxon>
        <taxon>Actinomycetota</taxon>
        <taxon>Actinomycetes</taxon>
        <taxon>Geodermatophilales</taxon>
        <taxon>Geodermatophilaceae</taxon>
        <taxon>Geodermatophilus</taxon>
    </lineage>
</organism>
<dbReference type="RefSeq" id="WP_091108577.1">
    <property type="nucleotide sequence ID" value="NZ_FOWQ01000002.1"/>
</dbReference>
<evidence type="ECO:0000256" key="1">
    <source>
        <dbReference type="SAM" id="Phobius"/>
    </source>
</evidence>
<reference evidence="3" key="1">
    <citation type="submission" date="2016-10" db="EMBL/GenBank/DDBJ databases">
        <authorList>
            <person name="Varghese N."/>
            <person name="Submissions S."/>
        </authorList>
    </citation>
    <scope>NUCLEOTIDE SEQUENCE [LARGE SCALE GENOMIC DNA]</scope>
    <source>
        <strain evidence="3">DSM 44208</strain>
    </source>
</reference>
<dbReference type="Pfam" id="PF05656">
    <property type="entry name" value="DUF805"/>
    <property type="match status" value="1"/>
</dbReference>
<dbReference type="PANTHER" id="PTHR34980:SF2">
    <property type="entry name" value="INNER MEMBRANE PROTEIN YHAH-RELATED"/>
    <property type="match status" value="1"/>
</dbReference>